<evidence type="ECO:0000313" key="11">
    <source>
        <dbReference type="EnsemblMetazoa" id="CLYHEMP024330.1"/>
    </source>
</evidence>
<feature type="transmembrane region" description="Helical" evidence="9">
    <location>
        <begin position="226"/>
        <end position="247"/>
    </location>
</feature>
<evidence type="ECO:0000259" key="10">
    <source>
        <dbReference type="PROSITE" id="PS50850"/>
    </source>
</evidence>
<reference evidence="11" key="1">
    <citation type="submission" date="2021-01" db="UniProtKB">
        <authorList>
            <consortium name="EnsemblMetazoa"/>
        </authorList>
    </citation>
    <scope>IDENTIFICATION</scope>
</reference>
<protein>
    <recommendedName>
        <fullName evidence="10">Major facilitator superfamily (MFS) profile domain-containing protein</fullName>
    </recommendedName>
</protein>
<dbReference type="OrthoDB" id="497880at2759"/>
<evidence type="ECO:0000313" key="12">
    <source>
        <dbReference type="Proteomes" id="UP000594262"/>
    </source>
</evidence>
<feature type="transmembrane region" description="Helical" evidence="9">
    <location>
        <begin position="110"/>
        <end position="131"/>
    </location>
</feature>
<dbReference type="Gene3D" id="1.20.1250.20">
    <property type="entry name" value="MFS general substrate transporter like domains"/>
    <property type="match status" value="2"/>
</dbReference>
<organism evidence="11 12">
    <name type="scientific">Clytia hemisphaerica</name>
    <dbReference type="NCBI Taxonomy" id="252671"/>
    <lineage>
        <taxon>Eukaryota</taxon>
        <taxon>Metazoa</taxon>
        <taxon>Cnidaria</taxon>
        <taxon>Hydrozoa</taxon>
        <taxon>Hydroidolina</taxon>
        <taxon>Leptothecata</taxon>
        <taxon>Obeliida</taxon>
        <taxon>Clytiidae</taxon>
        <taxon>Clytia</taxon>
    </lineage>
</organism>
<dbReference type="PRINTS" id="PR01035">
    <property type="entry name" value="TCRTETA"/>
</dbReference>
<feature type="transmembrane region" description="Helical" evidence="9">
    <location>
        <begin position="373"/>
        <end position="395"/>
    </location>
</feature>
<evidence type="ECO:0000256" key="9">
    <source>
        <dbReference type="SAM" id="Phobius"/>
    </source>
</evidence>
<feature type="compositionally biased region" description="Basic and acidic residues" evidence="8">
    <location>
        <begin position="518"/>
        <end position="529"/>
    </location>
</feature>
<dbReference type="Pfam" id="PF07690">
    <property type="entry name" value="MFS_1"/>
    <property type="match status" value="1"/>
</dbReference>
<keyword evidence="4 9" id="KW-0812">Transmembrane</keyword>
<proteinExistence type="inferred from homology"/>
<feature type="transmembrane region" description="Helical" evidence="9">
    <location>
        <begin position="143"/>
        <end position="165"/>
    </location>
</feature>
<feature type="transmembrane region" description="Helical" evidence="9">
    <location>
        <begin position="479"/>
        <end position="497"/>
    </location>
</feature>
<sequence length="529" mass="58374">MYRPASATFPVPASPIFFATPQRSKSALSRRQRDGLSTPLLSNVEEQNRDLIEDEIVETESGESQKLIRNKKELLILIALCLSYFNAFCAFSMIAPIFPYEAKKFEMSTTLSGLVFSIYPLVVFLMSPIVGKYMPKVGVKFSLIAGGFLSGGSNILFGFLDYLYASDGEDENGNPKVKQSSYLQFVIFCFALRTFMAIGTAFNETAAVSIMTVTFKHALSTAQGSIALFTGLGLMAGPAIGSALYQLGNNNFLLPFVVIGSLVWLVILMIAFILPPENVFHDNSEGNTEQSNFWKVFLVPGIFMMSTVTLIAGMVISFLDPTLTPFVQKLDPELKPFFVGLIFLCAPMTYAISTPFLGRLLDKKIIKGRNASIIGCFLGFICYLFMAPSPLFAFIKTSHLWLTVTSLLCLGFLCLTAMFVPVLADMQITARKAGLPMNLSTDAILSGIYTSMFYIGSIVGPALGAFLTQHLGFPKASTIFAFLLLLEGVCLLSFTLWENKYGNGARENKEEEDDDDREQWREYREPNGC</sequence>
<evidence type="ECO:0000256" key="1">
    <source>
        <dbReference type="ARBA" id="ARBA00004141"/>
    </source>
</evidence>
<feature type="transmembrane region" description="Helical" evidence="9">
    <location>
        <begin position="74"/>
        <end position="98"/>
    </location>
</feature>
<evidence type="ECO:0000256" key="6">
    <source>
        <dbReference type="ARBA" id="ARBA00022989"/>
    </source>
</evidence>
<keyword evidence="7 9" id="KW-0472">Membrane</keyword>
<keyword evidence="12" id="KW-1185">Reference proteome</keyword>
<dbReference type="InterPro" id="IPR050930">
    <property type="entry name" value="MFS_Vesicular_Transporter"/>
</dbReference>
<evidence type="ECO:0000256" key="7">
    <source>
        <dbReference type="ARBA" id="ARBA00023136"/>
    </source>
</evidence>
<dbReference type="GeneID" id="136821102"/>
<feature type="transmembrane region" description="Helical" evidence="9">
    <location>
        <begin position="253"/>
        <end position="275"/>
    </location>
</feature>
<evidence type="ECO:0000256" key="2">
    <source>
        <dbReference type="ARBA" id="ARBA00006829"/>
    </source>
</evidence>
<dbReference type="GO" id="GO:0022857">
    <property type="term" value="F:transmembrane transporter activity"/>
    <property type="evidence" value="ECO:0007669"/>
    <property type="project" value="InterPro"/>
</dbReference>
<dbReference type="InterPro" id="IPR001958">
    <property type="entry name" value="Tet-R_TetA/multi-R_MdtG-like"/>
</dbReference>
<dbReference type="EnsemblMetazoa" id="CLYHEMT024330.1">
    <property type="protein sequence ID" value="CLYHEMP024330.1"/>
    <property type="gene ID" value="CLYHEMG024330"/>
</dbReference>
<dbReference type="InterPro" id="IPR011701">
    <property type="entry name" value="MFS"/>
</dbReference>
<keyword evidence="5" id="KW-0532">Neurotransmitter transport</keyword>
<feature type="transmembrane region" description="Helical" evidence="9">
    <location>
        <begin position="338"/>
        <end position="361"/>
    </location>
</feature>
<dbReference type="RefSeq" id="XP_066933429.1">
    <property type="nucleotide sequence ID" value="XM_067077328.1"/>
</dbReference>
<dbReference type="InterPro" id="IPR036259">
    <property type="entry name" value="MFS_trans_sf"/>
</dbReference>
<comment type="similarity">
    <text evidence="2">Belongs to the major facilitator superfamily. Vesicular transporter family.</text>
</comment>
<name>A0A7M5XK16_9CNID</name>
<feature type="transmembrane region" description="Helical" evidence="9">
    <location>
        <begin position="185"/>
        <end position="214"/>
    </location>
</feature>
<dbReference type="SUPFAM" id="SSF103473">
    <property type="entry name" value="MFS general substrate transporter"/>
    <property type="match status" value="1"/>
</dbReference>
<dbReference type="InterPro" id="IPR020846">
    <property type="entry name" value="MFS_dom"/>
</dbReference>
<keyword evidence="6 9" id="KW-1133">Transmembrane helix</keyword>
<dbReference type="PROSITE" id="PS50850">
    <property type="entry name" value="MFS"/>
    <property type="match status" value="1"/>
</dbReference>
<accession>A0A7M5XK16</accession>
<dbReference type="PANTHER" id="PTHR23506">
    <property type="entry name" value="GH10249P"/>
    <property type="match status" value="1"/>
</dbReference>
<evidence type="ECO:0000256" key="8">
    <source>
        <dbReference type="SAM" id="MobiDB-lite"/>
    </source>
</evidence>
<feature type="transmembrane region" description="Helical" evidence="9">
    <location>
        <begin position="401"/>
        <end position="424"/>
    </location>
</feature>
<keyword evidence="3" id="KW-0813">Transport</keyword>
<dbReference type="Proteomes" id="UP000594262">
    <property type="component" value="Unplaced"/>
</dbReference>
<dbReference type="AlphaFoldDB" id="A0A7M5XK16"/>
<dbReference type="PANTHER" id="PTHR23506:SF26">
    <property type="entry name" value="MFS-TYPE TRANSPORTER SLC18B1"/>
    <property type="match status" value="1"/>
</dbReference>
<feature type="transmembrane region" description="Helical" evidence="9">
    <location>
        <begin position="296"/>
        <end position="318"/>
    </location>
</feature>
<feature type="transmembrane region" description="Helical" evidence="9">
    <location>
        <begin position="444"/>
        <end position="467"/>
    </location>
</feature>
<feature type="domain" description="Major facilitator superfamily (MFS) profile" evidence="10">
    <location>
        <begin position="76"/>
        <end position="500"/>
    </location>
</feature>
<evidence type="ECO:0000256" key="5">
    <source>
        <dbReference type="ARBA" id="ARBA00022775"/>
    </source>
</evidence>
<evidence type="ECO:0000256" key="4">
    <source>
        <dbReference type="ARBA" id="ARBA00022692"/>
    </source>
</evidence>
<comment type="subcellular location">
    <subcellularLocation>
        <location evidence="1">Membrane</location>
        <topology evidence="1">Multi-pass membrane protein</topology>
    </subcellularLocation>
</comment>
<evidence type="ECO:0000256" key="3">
    <source>
        <dbReference type="ARBA" id="ARBA00022448"/>
    </source>
</evidence>
<feature type="region of interest" description="Disordered" evidence="8">
    <location>
        <begin position="505"/>
        <end position="529"/>
    </location>
</feature>
<dbReference type="GO" id="GO:0016020">
    <property type="term" value="C:membrane"/>
    <property type="evidence" value="ECO:0007669"/>
    <property type="project" value="UniProtKB-SubCell"/>
</dbReference>